<evidence type="ECO:0000313" key="3">
    <source>
        <dbReference type="Proteomes" id="UP000282002"/>
    </source>
</evidence>
<evidence type="ECO:0000256" key="1">
    <source>
        <dbReference type="SAM" id="SignalP"/>
    </source>
</evidence>
<dbReference type="OrthoDB" id="8724542at2"/>
<feature type="chain" id="PRO_5019438949" description="Peptidase inhibitor I78" evidence="1">
    <location>
        <begin position="22"/>
        <end position="91"/>
    </location>
</feature>
<feature type="signal peptide" evidence="1">
    <location>
        <begin position="1"/>
        <end position="21"/>
    </location>
</feature>
<dbReference type="Pfam" id="PF11720">
    <property type="entry name" value="Inhibitor_I78"/>
    <property type="match status" value="1"/>
</dbReference>
<gene>
    <name evidence="2" type="ORF">EI545_02845</name>
</gene>
<evidence type="ECO:0000313" key="2">
    <source>
        <dbReference type="EMBL" id="AZL57864.1"/>
    </source>
</evidence>
<sequence length="91" mass="9927">MKHALVALAVAPLLLSACVVVDPGPVDQTDQCGASDLQYLVGKPAVLLDGMRFSQEVRVIQPGMAVTMDFRGDRLNFWLNDRDVIERVICG</sequence>
<dbReference type="Proteomes" id="UP000282002">
    <property type="component" value="Chromosome"/>
</dbReference>
<proteinExistence type="predicted"/>
<dbReference type="PROSITE" id="PS51257">
    <property type="entry name" value="PROKAR_LIPOPROTEIN"/>
    <property type="match status" value="1"/>
</dbReference>
<dbReference type="KEGG" id="taw:EI545_02845"/>
<reference evidence="2 3" key="1">
    <citation type="submission" date="2018-12" db="EMBL/GenBank/DDBJ databases">
        <title>Complete genome sequencing of Tabrizicola sp. K13M18.</title>
        <authorList>
            <person name="Bae J.-W."/>
        </authorList>
    </citation>
    <scope>NUCLEOTIDE SEQUENCE [LARGE SCALE GENOMIC DNA]</scope>
    <source>
        <strain evidence="2 3">K13M18</strain>
    </source>
</reference>
<accession>A0A3S8U2L9</accession>
<dbReference type="EMBL" id="CP034328">
    <property type="protein sequence ID" value="AZL57864.1"/>
    <property type="molecule type" value="Genomic_DNA"/>
</dbReference>
<protein>
    <recommendedName>
        <fullName evidence="4">Peptidase inhibitor I78</fullName>
    </recommendedName>
</protein>
<dbReference type="RefSeq" id="WP_125324065.1">
    <property type="nucleotide sequence ID" value="NZ_CP034328.1"/>
</dbReference>
<dbReference type="Gene3D" id="3.30.10.10">
    <property type="entry name" value="Trypsin Inhibitor V, subunit A"/>
    <property type="match status" value="1"/>
</dbReference>
<name>A0A3S8U2L9_9RHOB</name>
<keyword evidence="1" id="KW-0732">Signal</keyword>
<dbReference type="InterPro" id="IPR021719">
    <property type="entry name" value="Prot_inh_I78"/>
</dbReference>
<organism evidence="2 3">
    <name type="scientific">Tabrizicola piscis</name>
    <dbReference type="NCBI Taxonomy" id="2494374"/>
    <lineage>
        <taxon>Bacteria</taxon>
        <taxon>Pseudomonadati</taxon>
        <taxon>Pseudomonadota</taxon>
        <taxon>Alphaproteobacteria</taxon>
        <taxon>Rhodobacterales</taxon>
        <taxon>Paracoccaceae</taxon>
        <taxon>Tabrizicola</taxon>
    </lineage>
</organism>
<evidence type="ECO:0008006" key="4">
    <source>
        <dbReference type="Google" id="ProtNLM"/>
    </source>
</evidence>
<keyword evidence="3" id="KW-1185">Reference proteome</keyword>
<dbReference type="AlphaFoldDB" id="A0A3S8U2L9"/>